<dbReference type="InterPro" id="IPR002888">
    <property type="entry name" value="2Fe-2S-bd"/>
</dbReference>
<dbReference type="SUPFAM" id="SSF54292">
    <property type="entry name" value="2Fe-2S ferredoxin-like"/>
    <property type="match status" value="1"/>
</dbReference>
<keyword evidence="4" id="KW-0408">Iron</keyword>
<dbReference type="AlphaFoldDB" id="A0AAW5K4V0"/>
<dbReference type="InterPro" id="IPR012675">
    <property type="entry name" value="Beta-grasp_dom_sf"/>
</dbReference>
<evidence type="ECO:0000256" key="1">
    <source>
        <dbReference type="ARBA" id="ARBA00022714"/>
    </source>
</evidence>
<dbReference type="Pfam" id="PF01799">
    <property type="entry name" value="Fer2_2"/>
    <property type="match status" value="1"/>
</dbReference>
<keyword evidence="8" id="KW-1185">Reference proteome</keyword>
<evidence type="ECO:0000313" key="7">
    <source>
        <dbReference type="EMBL" id="MCQ4814907.1"/>
    </source>
</evidence>
<dbReference type="CDD" id="cd00207">
    <property type="entry name" value="fer2"/>
    <property type="match status" value="1"/>
</dbReference>
<dbReference type="FunFam" id="3.10.20.30:FF:000020">
    <property type="entry name" value="Xanthine dehydrogenase iron-sulfur subunit"/>
    <property type="match status" value="1"/>
</dbReference>
<dbReference type="InterPro" id="IPR051452">
    <property type="entry name" value="Diverse_Oxidoreductases"/>
</dbReference>
<dbReference type="InterPro" id="IPR006058">
    <property type="entry name" value="2Fe2S_fd_BS"/>
</dbReference>
<dbReference type="PROSITE" id="PS00197">
    <property type="entry name" value="2FE2S_FER_1"/>
    <property type="match status" value="1"/>
</dbReference>
<organism evidence="7 8">
    <name type="scientific">Cloacibacillus evryensis</name>
    <dbReference type="NCBI Taxonomy" id="508460"/>
    <lineage>
        <taxon>Bacteria</taxon>
        <taxon>Thermotogati</taxon>
        <taxon>Synergistota</taxon>
        <taxon>Synergistia</taxon>
        <taxon>Synergistales</taxon>
        <taxon>Synergistaceae</taxon>
        <taxon>Cloacibacillus</taxon>
    </lineage>
</organism>
<dbReference type="PANTHER" id="PTHR44379:SF8">
    <property type="entry name" value="XANTHINE DEHYDROGENASE IRON-SULFUR-BINDING SUBUNIT XDHC-RELATED"/>
    <property type="match status" value="1"/>
</dbReference>
<gene>
    <name evidence="7" type="ORF">NE630_10745</name>
</gene>
<dbReference type="GO" id="GO:0051537">
    <property type="term" value="F:2 iron, 2 sulfur cluster binding"/>
    <property type="evidence" value="ECO:0007669"/>
    <property type="project" value="UniProtKB-KW"/>
</dbReference>
<dbReference type="Proteomes" id="UP001205919">
    <property type="component" value="Unassembled WGS sequence"/>
</dbReference>
<dbReference type="GO" id="GO:0016491">
    <property type="term" value="F:oxidoreductase activity"/>
    <property type="evidence" value="ECO:0007669"/>
    <property type="project" value="UniProtKB-KW"/>
</dbReference>
<evidence type="ECO:0000256" key="2">
    <source>
        <dbReference type="ARBA" id="ARBA00022723"/>
    </source>
</evidence>
<dbReference type="Gene3D" id="1.10.150.120">
    <property type="entry name" value="[2Fe-2S]-binding domain"/>
    <property type="match status" value="1"/>
</dbReference>
<evidence type="ECO:0000256" key="5">
    <source>
        <dbReference type="ARBA" id="ARBA00023014"/>
    </source>
</evidence>
<dbReference type="Gene3D" id="3.10.20.30">
    <property type="match status" value="1"/>
</dbReference>
<dbReference type="Pfam" id="PF00111">
    <property type="entry name" value="Fer2"/>
    <property type="match status" value="1"/>
</dbReference>
<accession>A0AAW5K4V0</accession>
<dbReference type="PROSITE" id="PS51085">
    <property type="entry name" value="2FE2S_FER_2"/>
    <property type="match status" value="1"/>
</dbReference>
<evidence type="ECO:0000313" key="8">
    <source>
        <dbReference type="Proteomes" id="UP001205919"/>
    </source>
</evidence>
<dbReference type="SUPFAM" id="SSF47741">
    <property type="entry name" value="CO dehydrogenase ISP C-domain like"/>
    <property type="match status" value="1"/>
</dbReference>
<keyword evidence="2" id="KW-0479">Metal-binding</keyword>
<keyword evidence="5" id="KW-0411">Iron-sulfur</keyword>
<keyword evidence="3" id="KW-0560">Oxidoreductase</keyword>
<feature type="domain" description="2Fe-2S ferredoxin-type" evidence="6">
    <location>
        <begin position="2"/>
        <end position="78"/>
    </location>
</feature>
<reference evidence="7 8" key="1">
    <citation type="submission" date="2022-06" db="EMBL/GenBank/DDBJ databases">
        <title>Isolation of gut microbiota from human fecal samples.</title>
        <authorList>
            <person name="Pamer E.G."/>
            <person name="Barat B."/>
            <person name="Waligurski E."/>
            <person name="Medina S."/>
            <person name="Paddock L."/>
            <person name="Mostad J."/>
        </authorList>
    </citation>
    <scope>NUCLEOTIDE SEQUENCE [LARGE SCALE GENOMIC DNA]</scope>
    <source>
        <strain evidence="7 8">DFI.9.90</strain>
    </source>
</reference>
<evidence type="ECO:0000256" key="3">
    <source>
        <dbReference type="ARBA" id="ARBA00023002"/>
    </source>
</evidence>
<sequence length="162" mass="17423">MQELKCVVNGKDIAIMIDPSHSLADVIRYDLGLTGTKKGCEEGECGACTVLVDGLPVDSCIVPAMKAQGRSILTIEGLEQNGELDPIQEAFVEAGAIQCGFCTPGVVLSAKALLMREENPTKEEVRDELSGHFCRCTGYLQFYDAVRIASEKIAARKAATKK</sequence>
<dbReference type="RefSeq" id="WP_008709249.1">
    <property type="nucleotide sequence ID" value="NZ_CABKQM010000003.1"/>
</dbReference>
<evidence type="ECO:0000259" key="6">
    <source>
        <dbReference type="PROSITE" id="PS51085"/>
    </source>
</evidence>
<dbReference type="InterPro" id="IPR036010">
    <property type="entry name" value="2Fe-2S_ferredoxin-like_sf"/>
</dbReference>
<protein>
    <submittedName>
        <fullName evidence="7">(2Fe-2S)-binding protein</fullName>
    </submittedName>
</protein>
<proteinExistence type="predicted"/>
<name>A0AAW5K4V0_9BACT</name>
<dbReference type="EMBL" id="JANFYT010000022">
    <property type="protein sequence ID" value="MCQ4814907.1"/>
    <property type="molecule type" value="Genomic_DNA"/>
</dbReference>
<evidence type="ECO:0000256" key="4">
    <source>
        <dbReference type="ARBA" id="ARBA00023004"/>
    </source>
</evidence>
<comment type="caution">
    <text evidence="7">The sequence shown here is derived from an EMBL/GenBank/DDBJ whole genome shotgun (WGS) entry which is preliminary data.</text>
</comment>
<keyword evidence="1" id="KW-0001">2Fe-2S</keyword>
<dbReference type="PANTHER" id="PTHR44379">
    <property type="entry name" value="OXIDOREDUCTASE WITH IRON-SULFUR SUBUNIT"/>
    <property type="match status" value="1"/>
</dbReference>
<dbReference type="GeneID" id="95755031"/>
<dbReference type="InterPro" id="IPR036884">
    <property type="entry name" value="2Fe-2S-bd_dom_sf"/>
</dbReference>
<dbReference type="InterPro" id="IPR001041">
    <property type="entry name" value="2Fe-2S_ferredoxin-type"/>
</dbReference>
<dbReference type="GO" id="GO:0046872">
    <property type="term" value="F:metal ion binding"/>
    <property type="evidence" value="ECO:0007669"/>
    <property type="project" value="UniProtKB-KW"/>
</dbReference>